<feature type="domain" description="Mur ligase N-terminal catalytic" evidence="12">
    <location>
        <begin position="24"/>
        <end position="71"/>
    </location>
</feature>
<evidence type="ECO:0000256" key="9">
    <source>
        <dbReference type="ARBA" id="ARBA00023316"/>
    </source>
</evidence>
<dbReference type="GO" id="GO:0071555">
    <property type="term" value="P:cell wall organization"/>
    <property type="evidence" value="ECO:0007669"/>
    <property type="project" value="UniProtKB-KW"/>
</dbReference>
<evidence type="ECO:0000256" key="1">
    <source>
        <dbReference type="ARBA" id="ARBA00022490"/>
    </source>
</evidence>
<comment type="subcellular location">
    <subcellularLocation>
        <location evidence="10 11">Cytoplasm</location>
    </subcellularLocation>
</comment>
<dbReference type="GO" id="GO:0005524">
    <property type="term" value="F:ATP binding"/>
    <property type="evidence" value="ECO:0007669"/>
    <property type="project" value="UniProtKB-UniRule"/>
</dbReference>
<dbReference type="GO" id="GO:0005737">
    <property type="term" value="C:cytoplasm"/>
    <property type="evidence" value="ECO:0007669"/>
    <property type="project" value="UniProtKB-SubCell"/>
</dbReference>
<evidence type="ECO:0000259" key="12">
    <source>
        <dbReference type="Pfam" id="PF01225"/>
    </source>
</evidence>
<keyword evidence="5 10" id="KW-0067">ATP-binding</keyword>
<comment type="function">
    <text evidence="10 11">Involved in cell wall formation. Catalyzes the final step in the synthesis of UDP-N-acetylmuramoyl-pentapeptide, the precursor of murein.</text>
</comment>
<dbReference type="PANTHER" id="PTHR43024:SF1">
    <property type="entry name" value="UDP-N-ACETYLMURAMOYL-TRIPEPTIDE--D-ALANYL-D-ALANINE LIGASE"/>
    <property type="match status" value="1"/>
</dbReference>
<dbReference type="Proteomes" id="UP001160519">
    <property type="component" value="Unassembled WGS sequence"/>
</dbReference>
<comment type="catalytic activity">
    <reaction evidence="10 11">
        <text>D-alanyl-D-alanine + UDP-N-acetyl-alpha-D-muramoyl-L-alanyl-gamma-D-glutamyl-meso-2,6-diaminopimelate + ATP = UDP-N-acetyl-alpha-D-muramoyl-L-alanyl-gamma-D-glutamyl-meso-2,6-diaminopimeloyl-D-alanyl-D-alanine + ADP + phosphate + H(+)</text>
        <dbReference type="Rhea" id="RHEA:28374"/>
        <dbReference type="ChEBI" id="CHEBI:15378"/>
        <dbReference type="ChEBI" id="CHEBI:30616"/>
        <dbReference type="ChEBI" id="CHEBI:43474"/>
        <dbReference type="ChEBI" id="CHEBI:57822"/>
        <dbReference type="ChEBI" id="CHEBI:61386"/>
        <dbReference type="ChEBI" id="CHEBI:83905"/>
        <dbReference type="ChEBI" id="CHEBI:456216"/>
        <dbReference type="EC" id="6.3.2.10"/>
    </reaction>
</comment>
<dbReference type="InterPro" id="IPR036615">
    <property type="entry name" value="Mur_ligase_C_dom_sf"/>
</dbReference>
<evidence type="ECO:0000256" key="3">
    <source>
        <dbReference type="ARBA" id="ARBA00022618"/>
    </source>
</evidence>
<dbReference type="InterPro" id="IPR004101">
    <property type="entry name" value="Mur_ligase_C"/>
</dbReference>
<organism evidence="15 16">
    <name type="scientific">Candidatus Methylobacter titanis</name>
    <dbReference type="NCBI Taxonomy" id="3053457"/>
    <lineage>
        <taxon>Bacteria</taxon>
        <taxon>Pseudomonadati</taxon>
        <taxon>Pseudomonadota</taxon>
        <taxon>Gammaproteobacteria</taxon>
        <taxon>Methylococcales</taxon>
        <taxon>Methylococcaceae</taxon>
        <taxon>Methylobacter</taxon>
    </lineage>
</organism>
<keyword evidence="4 10" id="KW-0547">Nucleotide-binding</keyword>
<keyword evidence="2 10" id="KW-0436">Ligase</keyword>
<dbReference type="InterPro" id="IPR000713">
    <property type="entry name" value="Mur_ligase_N"/>
</dbReference>
<dbReference type="PANTHER" id="PTHR43024">
    <property type="entry name" value="UDP-N-ACETYLMURAMOYL-TRIPEPTIDE--D-ALANYL-D-ALANINE LIGASE"/>
    <property type="match status" value="1"/>
</dbReference>
<gene>
    <name evidence="10 15" type="primary">murF</name>
    <name evidence="15" type="ORF">PSU93_05000</name>
</gene>
<dbReference type="Pfam" id="PF01225">
    <property type="entry name" value="Mur_ligase"/>
    <property type="match status" value="1"/>
</dbReference>
<accession>A0AA43Q688</accession>
<dbReference type="HAMAP" id="MF_02019">
    <property type="entry name" value="MurF"/>
    <property type="match status" value="1"/>
</dbReference>
<evidence type="ECO:0000313" key="16">
    <source>
        <dbReference type="Proteomes" id="UP001160519"/>
    </source>
</evidence>
<dbReference type="InterPro" id="IPR013221">
    <property type="entry name" value="Mur_ligase_cen"/>
</dbReference>
<protein>
    <recommendedName>
        <fullName evidence="10 11">UDP-N-acetylmuramoyl-tripeptide--D-alanyl-D-alanine ligase</fullName>
        <ecNumber evidence="10 11">6.3.2.10</ecNumber>
    </recommendedName>
    <alternativeName>
        <fullName evidence="10">D-alanyl-D-alanine-adding enzyme</fullName>
    </alternativeName>
</protein>
<feature type="domain" description="Mur ligase central" evidence="14">
    <location>
        <begin position="107"/>
        <end position="293"/>
    </location>
</feature>
<reference evidence="15" key="1">
    <citation type="submission" date="2023-01" db="EMBL/GenBank/DDBJ databases">
        <title>Biogeochemical cycle of methane in antarctic sediments.</title>
        <authorList>
            <person name="Roldan D.M."/>
            <person name="Menes R.J."/>
        </authorList>
    </citation>
    <scope>NUCLEOTIDE SEQUENCE [LARGE SCALE GENOMIC DNA]</scope>
    <source>
        <strain evidence="15">K-2018 MAG008</strain>
    </source>
</reference>
<keyword evidence="3 10" id="KW-0132">Cell division</keyword>
<keyword evidence="1 10" id="KW-0963">Cytoplasm</keyword>
<dbReference type="SUPFAM" id="SSF53623">
    <property type="entry name" value="MurD-like peptide ligases, catalytic domain"/>
    <property type="match status" value="1"/>
</dbReference>
<dbReference type="AlphaFoldDB" id="A0AA43Q688"/>
<dbReference type="InterPro" id="IPR051046">
    <property type="entry name" value="MurCDEF_CellWall_CoF430Synth"/>
</dbReference>
<keyword evidence="8 10" id="KW-0131">Cell cycle</keyword>
<comment type="similarity">
    <text evidence="10">Belongs to the MurCDEF family. MurF subfamily.</text>
</comment>
<evidence type="ECO:0000259" key="13">
    <source>
        <dbReference type="Pfam" id="PF02875"/>
    </source>
</evidence>
<dbReference type="EMBL" id="JAQSDF010000009">
    <property type="protein sequence ID" value="MDI1230491.1"/>
    <property type="molecule type" value="Genomic_DNA"/>
</dbReference>
<evidence type="ECO:0000313" key="15">
    <source>
        <dbReference type="EMBL" id="MDI1230491.1"/>
    </source>
</evidence>
<dbReference type="Pfam" id="PF02875">
    <property type="entry name" value="Mur_ligase_C"/>
    <property type="match status" value="1"/>
</dbReference>
<dbReference type="InterPro" id="IPR005863">
    <property type="entry name" value="UDP-N-AcMur_synth"/>
</dbReference>
<evidence type="ECO:0000256" key="10">
    <source>
        <dbReference type="HAMAP-Rule" id="MF_02019"/>
    </source>
</evidence>
<comment type="pathway">
    <text evidence="10 11">Cell wall biogenesis; peptidoglycan biosynthesis.</text>
</comment>
<dbReference type="NCBIfam" id="TIGR01143">
    <property type="entry name" value="murF"/>
    <property type="match status" value="1"/>
</dbReference>
<dbReference type="Pfam" id="PF08245">
    <property type="entry name" value="Mur_ligase_M"/>
    <property type="match status" value="1"/>
</dbReference>
<evidence type="ECO:0000256" key="11">
    <source>
        <dbReference type="RuleBase" id="RU004136"/>
    </source>
</evidence>
<keyword evidence="16" id="KW-1185">Reference proteome</keyword>
<dbReference type="InterPro" id="IPR036565">
    <property type="entry name" value="Mur-like_cat_sf"/>
</dbReference>
<proteinExistence type="inferred from homology"/>
<feature type="domain" description="Mur ligase C-terminal" evidence="13">
    <location>
        <begin position="315"/>
        <end position="434"/>
    </location>
</feature>
<evidence type="ECO:0000256" key="7">
    <source>
        <dbReference type="ARBA" id="ARBA00022984"/>
    </source>
</evidence>
<evidence type="ECO:0000256" key="8">
    <source>
        <dbReference type="ARBA" id="ARBA00023306"/>
    </source>
</evidence>
<name>A0AA43Q688_9GAMM</name>
<evidence type="ECO:0000256" key="6">
    <source>
        <dbReference type="ARBA" id="ARBA00022960"/>
    </source>
</evidence>
<comment type="caution">
    <text evidence="15">The sequence shown here is derived from an EMBL/GenBank/DDBJ whole genome shotgun (WGS) entry which is preliminary data.</text>
</comment>
<feature type="binding site" evidence="10">
    <location>
        <begin position="107"/>
        <end position="113"/>
    </location>
    <ligand>
        <name>ATP</name>
        <dbReference type="ChEBI" id="CHEBI:30616"/>
    </ligand>
</feature>
<sequence length="451" mass="47237">MIHARLSDAAQWSGAEHLGQDVEFSGIAIDSRRVSPGTLFVALKGAHHDGHDHLDEAHSRGAVAALVARPVPAPLPLLVAEDTVPTLGRLAAAWRRQFQLPVIAVLGSNGKTTVKELIAAILRQRYGDAVLATQGNQNNALGVPLTLFRLGPSHRAAILELGANGHGEIAPLGEMAKPDIAVITNAGLDHLAGFGGCEGAARANGEVFSVMAGNGIAVLNGDDECLPIWRQQAGERLCLHFGFKSGADVRGNWQPRFDGGDLIIESPWGRIQTRLRLMGRHNALNALVAAAACLVLDIEPEAIEAGLASVQPVAGRLQSRLGAGGSHIIDDTYNANPSSLAAALDTLATMPGKKILVLGDMAELGDDADTWHDWAGQAARAAGVVALFAVGKRARLAAESFGEGAHHLPDGQALVQTLLPQLQLGVNVLVKGSRCMAMESVVGELLHPTEL</sequence>
<evidence type="ECO:0000259" key="14">
    <source>
        <dbReference type="Pfam" id="PF08245"/>
    </source>
</evidence>
<dbReference type="EC" id="6.3.2.10" evidence="10 11"/>
<dbReference type="GO" id="GO:0009252">
    <property type="term" value="P:peptidoglycan biosynthetic process"/>
    <property type="evidence" value="ECO:0007669"/>
    <property type="project" value="UniProtKB-UniRule"/>
</dbReference>
<evidence type="ECO:0000256" key="4">
    <source>
        <dbReference type="ARBA" id="ARBA00022741"/>
    </source>
</evidence>
<keyword evidence="9 10" id="KW-0961">Cell wall biogenesis/degradation</keyword>
<dbReference type="SUPFAM" id="SSF63418">
    <property type="entry name" value="MurE/MurF N-terminal domain"/>
    <property type="match status" value="1"/>
</dbReference>
<dbReference type="GO" id="GO:0051301">
    <property type="term" value="P:cell division"/>
    <property type="evidence" value="ECO:0007669"/>
    <property type="project" value="UniProtKB-KW"/>
</dbReference>
<dbReference type="SUPFAM" id="SSF53244">
    <property type="entry name" value="MurD-like peptide ligases, peptide-binding domain"/>
    <property type="match status" value="1"/>
</dbReference>
<dbReference type="Gene3D" id="3.90.190.20">
    <property type="entry name" value="Mur ligase, C-terminal domain"/>
    <property type="match status" value="1"/>
</dbReference>
<dbReference type="Gene3D" id="3.40.1190.10">
    <property type="entry name" value="Mur-like, catalytic domain"/>
    <property type="match status" value="1"/>
</dbReference>
<dbReference type="GO" id="GO:0047480">
    <property type="term" value="F:UDP-N-acetylmuramoyl-tripeptide-D-alanyl-D-alanine ligase activity"/>
    <property type="evidence" value="ECO:0007669"/>
    <property type="project" value="UniProtKB-UniRule"/>
</dbReference>
<evidence type="ECO:0000256" key="2">
    <source>
        <dbReference type="ARBA" id="ARBA00022598"/>
    </source>
</evidence>
<dbReference type="Gene3D" id="3.40.1390.10">
    <property type="entry name" value="MurE/MurF, N-terminal domain"/>
    <property type="match status" value="1"/>
</dbReference>
<dbReference type="InterPro" id="IPR035911">
    <property type="entry name" value="MurE/MurF_N"/>
</dbReference>
<keyword evidence="7 10" id="KW-0573">Peptidoglycan synthesis</keyword>
<evidence type="ECO:0000256" key="5">
    <source>
        <dbReference type="ARBA" id="ARBA00022840"/>
    </source>
</evidence>
<keyword evidence="6 10" id="KW-0133">Cell shape</keyword>
<dbReference type="GO" id="GO:0008360">
    <property type="term" value="P:regulation of cell shape"/>
    <property type="evidence" value="ECO:0007669"/>
    <property type="project" value="UniProtKB-KW"/>
</dbReference>